<proteinExistence type="predicted"/>
<evidence type="ECO:0000313" key="1">
    <source>
        <dbReference type="EMBL" id="ACZ09366.1"/>
    </source>
</evidence>
<evidence type="ECO:0000313" key="2">
    <source>
        <dbReference type="Proteomes" id="UP000000845"/>
    </source>
</evidence>
<sequence>MVHSIEFCKRRLDMWLEAEEALATSQSYKMGTQELTRVNLSQVRKMITYWENELEKAKNGGKRYKSLRAVPRDL</sequence>
<reference evidence="1 2" key="2">
    <citation type="journal article" date="2010" name="Stand. Genomic Sci.">
        <title>Complete genome sequence of Sebaldella termitidis type strain (NCTC 11300).</title>
        <authorList>
            <person name="Harmon-Smith M."/>
            <person name="Celia L."/>
            <person name="Chertkov O."/>
            <person name="Lapidus A."/>
            <person name="Copeland A."/>
            <person name="Glavina Del Rio T."/>
            <person name="Nolan M."/>
            <person name="Lucas S."/>
            <person name="Tice H."/>
            <person name="Cheng J.F."/>
            <person name="Han C."/>
            <person name="Detter J.C."/>
            <person name="Bruce D."/>
            <person name="Goodwin L."/>
            <person name="Pitluck S."/>
            <person name="Pati A."/>
            <person name="Liolios K."/>
            <person name="Ivanova N."/>
            <person name="Mavromatis K."/>
            <person name="Mikhailova N."/>
            <person name="Chen A."/>
            <person name="Palaniappan K."/>
            <person name="Land M."/>
            <person name="Hauser L."/>
            <person name="Chang Y.J."/>
            <person name="Jeffries C.D."/>
            <person name="Brettin T."/>
            <person name="Goker M."/>
            <person name="Beck B."/>
            <person name="Bristow J."/>
            <person name="Eisen J.A."/>
            <person name="Markowitz V."/>
            <person name="Hugenholtz P."/>
            <person name="Kyrpides N.C."/>
            <person name="Klenk H.P."/>
            <person name="Chen F."/>
        </authorList>
    </citation>
    <scope>NUCLEOTIDE SEQUENCE [LARGE SCALE GENOMIC DNA]</scope>
    <source>
        <strain evidence="2">ATCC 33386 / NCTC 11300</strain>
    </source>
</reference>
<protein>
    <submittedName>
        <fullName evidence="1">Uncharacterized protein</fullName>
    </submittedName>
</protein>
<gene>
    <name evidence="1" type="ordered locus">Sterm_2513</name>
</gene>
<dbReference type="EMBL" id="CP001739">
    <property type="protein sequence ID" value="ACZ09366.1"/>
    <property type="molecule type" value="Genomic_DNA"/>
</dbReference>
<dbReference type="RefSeq" id="WP_012861960.1">
    <property type="nucleotide sequence ID" value="NC_013517.1"/>
</dbReference>
<dbReference type="Pfam" id="PF19645">
    <property type="entry name" value="DUF6148"/>
    <property type="match status" value="1"/>
</dbReference>
<dbReference type="HOGENOM" id="CLU_158502_1_1_0"/>
<dbReference type="eggNOG" id="ENOG50336VA">
    <property type="taxonomic scope" value="Bacteria"/>
</dbReference>
<keyword evidence="2" id="KW-1185">Reference proteome</keyword>
<dbReference type="STRING" id="526218.Sterm_2513"/>
<reference evidence="2" key="1">
    <citation type="submission" date="2009-09" db="EMBL/GenBank/DDBJ databases">
        <title>The complete chromosome of Sebaldella termitidis ATCC 33386.</title>
        <authorList>
            <consortium name="US DOE Joint Genome Institute (JGI-PGF)"/>
            <person name="Lucas S."/>
            <person name="Copeland A."/>
            <person name="Lapidus A."/>
            <person name="Glavina del Rio T."/>
            <person name="Dalin E."/>
            <person name="Tice H."/>
            <person name="Bruce D."/>
            <person name="Goodwin L."/>
            <person name="Pitluck S."/>
            <person name="Kyrpides N."/>
            <person name="Mavromatis K."/>
            <person name="Ivanova N."/>
            <person name="Mikhailova N."/>
            <person name="Sims D."/>
            <person name="Meincke L."/>
            <person name="Brettin T."/>
            <person name="Detter J.C."/>
            <person name="Han C."/>
            <person name="Larimer F."/>
            <person name="Land M."/>
            <person name="Hauser L."/>
            <person name="Markowitz V."/>
            <person name="Cheng J.F."/>
            <person name="Hugenholtz P."/>
            <person name="Woyke T."/>
            <person name="Wu D."/>
            <person name="Eisen J.A."/>
        </authorList>
    </citation>
    <scope>NUCLEOTIDE SEQUENCE [LARGE SCALE GENOMIC DNA]</scope>
    <source>
        <strain evidence="2">ATCC 33386 / NCTC 11300</strain>
    </source>
</reference>
<dbReference type="InterPro" id="IPR046146">
    <property type="entry name" value="DUF6148"/>
</dbReference>
<dbReference type="KEGG" id="str:Sterm_2513"/>
<organism evidence="1 2">
    <name type="scientific">Sebaldella termitidis (strain ATCC 33386 / NCTC 11300)</name>
    <dbReference type="NCBI Taxonomy" id="526218"/>
    <lineage>
        <taxon>Bacteria</taxon>
        <taxon>Fusobacteriati</taxon>
        <taxon>Fusobacteriota</taxon>
        <taxon>Fusobacteriia</taxon>
        <taxon>Fusobacteriales</taxon>
        <taxon>Leptotrichiaceae</taxon>
        <taxon>Sebaldella</taxon>
    </lineage>
</organism>
<dbReference type="AlphaFoldDB" id="D1ALM3"/>
<name>D1ALM3_SEBTE</name>
<dbReference type="Proteomes" id="UP000000845">
    <property type="component" value="Chromosome"/>
</dbReference>
<accession>D1ALM3</accession>